<sequence>MEFSVVRFRVVLVLLVLLISFSDVSTGLREIKVQAAKRQMWPNQNVAILQKKPTMMPCDPEKCLDNCLRSTTADSRYYCNGTCDSAKGCVCQEWCT</sequence>
<keyword evidence="1" id="KW-0732">Signal</keyword>
<name>A0A2I0A0U0_9ASPA</name>
<evidence type="ECO:0000313" key="3">
    <source>
        <dbReference type="Proteomes" id="UP000236161"/>
    </source>
</evidence>
<organism evidence="2 3">
    <name type="scientific">Apostasia shenzhenica</name>
    <dbReference type="NCBI Taxonomy" id="1088818"/>
    <lineage>
        <taxon>Eukaryota</taxon>
        <taxon>Viridiplantae</taxon>
        <taxon>Streptophyta</taxon>
        <taxon>Embryophyta</taxon>
        <taxon>Tracheophyta</taxon>
        <taxon>Spermatophyta</taxon>
        <taxon>Magnoliopsida</taxon>
        <taxon>Liliopsida</taxon>
        <taxon>Asparagales</taxon>
        <taxon>Orchidaceae</taxon>
        <taxon>Apostasioideae</taxon>
        <taxon>Apostasia</taxon>
    </lineage>
</organism>
<keyword evidence="3" id="KW-1185">Reference proteome</keyword>
<dbReference type="EMBL" id="KZ452040">
    <property type="protein sequence ID" value="PKA49157.1"/>
    <property type="molecule type" value="Genomic_DNA"/>
</dbReference>
<reference evidence="2 3" key="1">
    <citation type="journal article" date="2017" name="Nature">
        <title>The Apostasia genome and the evolution of orchids.</title>
        <authorList>
            <person name="Zhang G.Q."/>
            <person name="Liu K.W."/>
            <person name="Li Z."/>
            <person name="Lohaus R."/>
            <person name="Hsiao Y.Y."/>
            <person name="Niu S.C."/>
            <person name="Wang J.Y."/>
            <person name="Lin Y.C."/>
            <person name="Xu Q."/>
            <person name="Chen L.J."/>
            <person name="Yoshida K."/>
            <person name="Fujiwara S."/>
            <person name="Wang Z.W."/>
            <person name="Zhang Y.Q."/>
            <person name="Mitsuda N."/>
            <person name="Wang M."/>
            <person name="Liu G.H."/>
            <person name="Pecoraro L."/>
            <person name="Huang H.X."/>
            <person name="Xiao X.J."/>
            <person name="Lin M."/>
            <person name="Wu X.Y."/>
            <person name="Wu W.L."/>
            <person name="Chen Y.Y."/>
            <person name="Chang S.B."/>
            <person name="Sakamoto S."/>
            <person name="Ohme-Takagi M."/>
            <person name="Yagi M."/>
            <person name="Zeng S.J."/>
            <person name="Shen C.Y."/>
            <person name="Yeh C.M."/>
            <person name="Luo Y.B."/>
            <person name="Tsai W.C."/>
            <person name="Van de Peer Y."/>
            <person name="Liu Z.J."/>
        </authorList>
    </citation>
    <scope>NUCLEOTIDE SEQUENCE [LARGE SCALE GENOMIC DNA]</scope>
    <source>
        <strain evidence="3">cv. Shenzhen</strain>
        <tissue evidence="2">Stem</tissue>
    </source>
</reference>
<feature type="chain" id="PRO_5014165138" evidence="1">
    <location>
        <begin position="28"/>
        <end position="96"/>
    </location>
</feature>
<evidence type="ECO:0000313" key="2">
    <source>
        <dbReference type="EMBL" id="PKA49157.1"/>
    </source>
</evidence>
<dbReference type="Proteomes" id="UP000236161">
    <property type="component" value="Unassembled WGS sequence"/>
</dbReference>
<protein>
    <submittedName>
        <fullName evidence="2">Uncharacterized protein</fullName>
    </submittedName>
</protein>
<dbReference type="AlphaFoldDB" id="A0A2I0A0U0"/>
<gene>
    <name evidence="2" type="ORF">AXF42_Ash010842</name>
</gene>
<feature type="signal peptide" evidence="1">
    <location>
        <begin position="1"/>
        <end position="27"/>
    </location>
</feature>
<accession>A0A2I0A0U0</accession>
<evidence type="ECO:0000256" key="1">
    <source>
        <dbReference type="SAM" id="SignalP"/>
    </source>
</evidence>
<proteinExistence type="predicted"/>